<dbReference type="AlphaFoldDB" id="A0A833YPD1"/>
<protein>
    <submittedName>
        <fullName evidence="1">Uncharacterized protein</fullName>
    </submittedName>
</protein>
<sequence length="131" mass="13663">MRTPALSKLRGEGPSPPFAVAPQVLPWGFYMIMPVLGHSTLGESYPSLANRSNIGGQVWEKEKKQCSCQGDKLCLLSGLWSEGHSLSLSHGAGAGGGGGAVTAPETRQGGFQQKVREGLLEQVTLEAVGSG</sequence>
<comment type="caution">
    <text evidence="1">The sequence shown here is derived from an EMBL/GenBank/DDBJ whole genome shotgun (WGS) entry which is preliminary data.</text>
</comment>
<reference evidence="1 2" key="1">
    <citation type="journal article" date="2020" name="Nature">
        <title>Six reference-quality genomes reveal evolution of bat adaptations.</title>
        <authorList>
            <person name="Jebb D."/>
            <person name="Huang Z."/>
            <person name="Pippel M."/>
            <person name="Hughes G.M."/>
            <person name="Lavrichenko K."/>
            <person name="Devanna P."/>
            <person name="Winkler S."/>
            <person name="Jermiin L.S."/>
            <person name="Skirmuntt E.C."/>
            <person name="Katzourakis A."/>
            <person name="Burkitt-Gray L."/>
            <person name="Ray D.A."/>
            <person name="Sullivan K.A.M."/>
            <person name="Roscito J.G."/>
            <person name="Kirilenko B.M."/>
            <person name="Davalos L.M."/>
            <person name="Corthals A.P."/>
            <person name="Power M.L."/>
            <person name="Jones G."/>
            <person name="Ransome R.D."/>
            <person name="Dechmann D.K.N."/>
            <person name="Locatelli A.G."/>
            <person name="Puechmaille S.J."/>
            <person name="Fedrigo O."/>
            <person name="Jarvis E.D."/>
            <person name="Hiller M."/>
            <person name="Vernes S.C."/>
            <person name="Myers E.W."/>
            <person name="Teeling E.C."/>
        </authorList>
    </citation>
    <scope>NUCLEOTIDE SEQUENCE [LARGE SCALE GENOMIC DNA]</scope>
    <source>
        <strain evidence="1">Bat1K_MPI-CBG_1</strain>
    </source>
</reference>
<proteinExistence type="predicted"/>
<organism evidence="1 2">
    <name type="scientific">Phyllostomus discolor</name>
    <name type="common">pale spear-nosed bat</name>
    <dbReference type="NCBI Taxonomy" id="89673"/>
    <lineage>
        <taxon>Eukaryota</taxon>
        <taxon>Metazoa</taxon>
        <taxon>Chordata</taxon>
        <taxon>Craniata</taxon>
        <taxon>Vertebrata</taxon>
        <taxon>Euteleostomi</taxon>
        <taxon>Mammalia</taxon>
        <taxon>Eutheria</taxon>
        <taxon>Laurasiatheria</taxon>
        <taxon>Chiroptera</taxon>
        <taxon>Yangochiroptera</taxon>
        <taxon>Phyllostomidae</taxon>
        <taxon>Phyllostominae</taxon>
        <taxon>Phyllostomus</taxon>
    </lineage>
</organism>
<gene>
    <name evidence="1" type="ORF">HJG60_009054</name>
</gene>
<evidence type="ECO:0000313" key="1">
    <source>
        <dbReference type="EMBL" id="KAF6078149.1"/>
    </source>
</evidence>
<name>A0A833YPD1_9CHIR</name>
<dbReference type="Proteomes" id="UP000664940">
    <property type="component" value="Unassembled WGS sequence"/>
</dbReference>
<evidence type="ECO:0000313" key="2">
    <source>
        <dbReference type="Proteomes" id="UP000664940"/>
    </source>
</evidence>
<accession>A0A833YPD1</accession>
<dbReference type="EMBL" id="JABVXQ010000014">
    <property type="protein sequence ID" value="KAF6078149.1"/>
    <property type="molecule type" value="Genomic_DNA"/>
</dbReference>